<dbReference type="Pfam" id="PF07715">
    <property type="entry name" value="Plug"/>
    <property type="match status" value="1"/>
</dbReference>
<evidence type="ECO:0000256" key="1">
    <source>
        <dbReference type="ARBA" id="ARBA00004571"/>
    </source>
</evidence>
<protein>
    <submittedName>
        <fullName evidence="15">TonB-dependent receptor</fullName>
    </submittedName>
</protein>
<keyword evidence="12" id="KW-0732">Signal</keyword>
<evidence type="ECO:0000256" key="4">
    <source>
        <dbReference type="ARBA" id="ARBA00022452"/>
    </source>
</evidence>
<evidence type="ECO:0000256" key="12">
    <source>
        <dbReference type="SAM" id="SignalP"/>
    </source>
</evidence>
<evidence type="ECO:0000256" key="11">
    <source>
        <dbReference type="RuleBase" id="RU003357"/>
    </source>
</evidence>
<evidence type="ECO:0000256" key="7">
    <source>
        <dbReference type="ARBA" id="ARBA00023136"/>
    </source>
</evidence>
<keyword evidence="6 11" id="KW-0798">TonB box</keyword>
<comment type="similarity">
    <text evidence="2 10 11">Belongs to the TonB-dependent receptor family.</text>
</comment>
<name>A0ABV2CNV7_9RHOO</name>
<comment type="caution">
    <text evidence="15">The sequence shown here is derived from an EMBL/GenBank/DDBJ whole genome shotgun (WGS) entry which is preliminary data.</text>
</comment>
<evidence type="ECO:0000256" key="2">
    <source>
        <dbReference type="ARBA" id="ARBA00009810"/>
    </source>
</evidence>
<dbReference type="CDD" id="cd01347">
    <property type="entry name" value="ligand_gated_channel"/>
    <property type="match status" value="1"/>
</dbReference>
<feature type="chain" id="PRO_5046868563" evidence="12">
    <location>
        <begin position="24"/>
        <end position="684"/>
    </location>
</feature>
<dbReference type="Pfam" id="PF00593">
    <property type="entry name" value="TonB_dep_Rec_b-barrel"/>
    <property type="match status" value="1"/>
</dbReference>
<evidence type="ECO:0000256" key="5">
    <source>
        <dbReference type="ARBA" id="ARBA00022692"/>
    </source>
</evidence>
<evidence type="ECO:0000313" key="15">
    <source>
        <dbReference type="EMBL" id="MET1489598.1"/>
    </source>
</evidence>
<sequence>MSSRPLSLRPLPLAIRFALPLLAAPGLAAAAEPAPTTVLAPVTVTASPLQSGSSELLTPNSVIEGDELVRRRATSLGETLADEPGMAASHFGTAASRPIIRGMDGARVRVLSDGAEIQDASTISPDHAVATDPMLATGIEVLRGPSALVYGGGATGGVVNVLDERVPTAIPEKGVSGNVEMRAGTAARDYATAFGLTAGARQFALHVEGLNHHAGDYRVGRDWSGGDRVYGSASRGNSGSIGASWIGEQGFWGLAFSSQHRTYGLPGHAHDLEGCEADGNTLACPAHEEEEGHDHEEGVPDLVMRTERWDLRGEQRNPFAGISRVRVRGSLTDYRHDEVEEGEVATTFRNRAGNGRIEVEHAPLAGWRGLVGTELSRRRFSAIGEEAYLQPTDTRRQALFVHEEQRFGDWHVEGAARQEWQRIDVESDQGNRTHNGTSVSAGTSWHFTPGWQAGASLTRAQRLPTAEELYANGLHLATRTWERGNADLKRETSNNLDLSLRKTEGDTTLKLGVYHNRVQNYIHARTLDELDGLQLIEYSQRDARFTGFEGELRQALGRDYALSLLGDYVRAKLANTDDGQNLARIPAARAGLRGEYSRNAFSARAEIFRVASQRRVADHETSTPGYNLINLGASYTLRQAGLEYQFYTKLDNLTNQLAYAHSSFIKDATPLTGRNLTLGVRMSF</sequence>
<dbReference type="InterPro" id="IPR037066">
    <property type="entry name" value="Plug_dom_sf"/>
</dbReference>
<dbReference type="Gene3D" id="2.40.170.20">
    <property type="entry name" value="TonB-dependent receptor, beta-barrel domain"/>
    <property type="match status" value="1"/>
</dbReference>
<organism evidence="15 16">
    <name type="scientific">Uliginosibacterium paludis</name>
    <dbReference type="NCBI Taxonomy" id="1615952"/>
    <lineage>
        <taxon>Bacteria</taxon>
        <taxon>Pseudomonadati</taxon>
        <taxon>Pseudomonadota</taxon>
        <taxon>Betaproteobacteria</taxon>
        <taxon>Rhodocyclales</taxon>
        <taxon>Zoogloeaceae</taxon>
        <taxon>Uliginosibacterium</taxon>
    </lineage>
</organism>
<dbReference type="Gene3D" id="2.170.130.10">
    <property type="entry name" value="TonB-dependent receptor, plug domain"/>
    <property type="match status" value="1"/>
</dbReference>
<dbReference type="PANTHER" id="PTHR30069:SF40">
    <property type="entry name" value="TONB-DEPENDENT RECEPTOR NMB0964-RELATED"/>
    <property type="match status" value="1"/>
</dbReference>
<comment type="subcellular location">
    <subcellularLocation>
        <location evidence="1 10">Cell outer membrane</location>
        <topology evidence="1 10">Multi-pass membrane protein</topology>
    </subcellularLocation>
</comment>
<evidence type="ECO:0000256" key="3">
    <source>
        <dbReference type="ARBA" id="ARBA00022448"/>
    </source>
</evidence>
<keyword evidence="5 10" id="KW-0812">Transmembrane</keyword>
<keyword evidence="8 15" id="KW-0675">Receptor</keyword>
<evidence type="ECO:0000259" key="13">
    <source>
        <dbReference type="Pfam" id="PF00593"/>
    </source>
</evidence>
<proteinExistence type="inferred from homology"/>
<dbReference type="PANTHER" id="PTHR30069">
    <property type="entry name" value="TONB-DEPENDENT OUTER MEMBRANE RECEPTOR"/>
    <property type="match status" value="1"/>
</dbReference>
<dbReference type="PROSITE" id="PS52016">
    <property type="entry name" value="TONB_DEPENDENT_REC_3"/>
    <property type="match status" value="1"/>
</dbReference>
<dbReference type="InterPro" id="IPR036942">
    <property type="entry name" value="Beta-barrel_TonB_sf"/>
</dbReference>
<keyword evidence="9 10" id="KW-0998">Cell outer membrane</keyword>
<dbReference type="InterPro" id="IPR012910">
    <property type="entry name" value="Plug_dom"/>
</dbReference>
<evidence type="ECO:0000259" key="14">
    <source>
        <dbReference type="Pfam" id="PF07715"/>
    </source>
</evidence>
<feature type="signal peptide" evidence="12">
    <location>
        <begin position="1"/>
        <end position="23"/>
    </location>
</feature>
<evidence type="ECO:0000256" key="9">
    <source>
        <dbReference type="ARBA" id="ARBA00023237"/>
    </source>
</evidence>
<evidence type="ECO:0000256" key="6">
    <source>
        <dbReference type="ARBA" id="ARBA00023077"/>
    </source>
</evidence>
<dbReference type="EMBL" id="JBEWLZ010000003">
    <property type="protein sequence ID" value="MET1489598.1"/>
    <property type="molecule type" value="Genomic_DNA"/>
</dbReference>
<dbReference type="InterPro" id="IPR000531">
    <property type="entry name" value="Beta-barrel_TonB"/>
</dbReference>
<dbReference type="InterPro" id="IPR039426">
    <property type="entry name" value="TonB-dep_rcpt-like"/>
</dbReference>
<evidence type="ECO:0000256" key="10">
    <source>
        <dbReference type="PROSITE-ProRule" id="PRU01360"/>
    </source>
</evidence>
<dbReference type="SUPFAM" id="SSF56935">
    <property type="entry name" value="Porins"/>
    <property type="match status" value="1"/>
</dbReference>
<reference evidence="15 16" key="1">
    <citation type="submission" date="2024-07" db="EMBL/GenBank/DDBJ databases">
        <title>Uliginosibacterium paludis KCTC:42655.</title>
        <authorList>
            <person name="Kim M.K."/>
        </authorList>
    </citation>
    <scope>NUCLEOTIDE SEQUENCE [LARGE SCALE GENOMIC DNA]</scope>
    <source>
        <strain evidence="15 16">KCTC 42655</strain>
    </source>
</reference>
<accession>A0ABV2CNV7</accession>
<keyword evidence="3 10" id="KW-0813">Transport</keyword>
<keyword evidence="7 10" id="KW-0472">Membrane</keyword>
<evidence type="ECO:0000256" key="8">
    <source>
        <dbReference type="ARBA" id="ARBA00023170"/>
    </source>
</evidence>
<dbReference type="Proteomes" id="UP001548590">
    <property type="component" value="Unassembled WGS sequence"/>
</dbReference>
<gene>
    <name evidence="15" type="ORF">ABVT11_07140</name>
</gene>
<evidence type="ECO:0000313" key="16">
    <source>
        <dbReference type="Proteomes" id="UP001548590"/>
    </source>
</evidence>
<dbReference type="RefSeq" id="WP_345925189.1">
    <property type="nucleotide sequence ID" value="NZ_JBDIVF010000002.1"/>
</dbReference>
<keyword evidence="4 10" id="KW-1134">Transmembrane beta strand</keyword>
<feature type="domain" description="TonB-dependent receptor plug" evidence="14">
    <location>
        <begin position="58"/>
        <end position="158"/>
    </location>
</feature>
<keyword evidence="16" id="KW-1185">Reference proteome</keyword>
<feature type="domain" description="TonB-dependent receptor-like beta-barrel" evidence="13">
    <location>
        <begin position="321"/>
        <end position="652"/>
    </location>
</feature>